<dbReference type="GO" id="GO:0033765">
    <property type="term" value="F:steroid dehydrogenase activity, acting on the CH-CH group of donors"/>
    <property type="evidence" value="ECO:0007669"/>
    <property type="project" value="UniProtKB-ARBA"/>
</dbReference>
<dbReference type="GO" id="GO:0010181">
    <property type="term" value="F:FMN binding"/>
    <property type="evidence" value="ECO:0007669"/>
    <property type="project" value="InterPro"/>
</dbReference>
<dbReference type="SMART" id="SM00900">
    <property type="entry name" value="FMN_bind"/>
    <property type="match status" value="1"/>
</dbReference>
<dbReference type="PRINTS" id="PR00411">
    <property type="entry name" value="PNDRDTASEI"/>
</dbReference>
<dbReference type="SUPFAM" id="SSF51905">
    <property type="entry name" value="FAD/NAD(P)-binding domain"/>
    <property type="match status" value="1"/>
</dbReference>
<evidence type="ECO:0000256" key="8">
    <source>
        <dbReference type="ARBA" id="ARBA00049922"/>
    </source>
</evidence>
<dbReference type="InterPro" id="IPR027477">
    <property type="entry name" value="Succ_DH/fumarate_Rdtase_cat_sf"/>
</dbReference>
<evidence type="ECO:0000256" key="2">
    <source>
        <dbReference type="ARBA" id="ARBA00001974"/>
    </source>
</evidence>
<comment type="caution">
    <text evidence="10">The sequence shown here is derived from an EMBL/GenBank/DDBJ whole genome shotgun (WGS) entry which is preliminary data.</text>
</comment>
<feature type="domain" description="FMN-binding" evidence="9">
    <location>
        <begin position="10"/>
        <end position="83"/>
    </location>
</feature>
<protein>
    <recommendedName>
        <fullName evidence="4">Urocanate reductase</fullName>
        <ecNumber evidence="3">1.3.99.33</ecNumber>
    </recommendedName>
</protein>
<dbReference type="PATRIC" id="fig|1423722.3.peg.1070"/>
<comment type="cofactor">
    <cofactor evidence="2">
        <name>FAD</name>
        <dbReference type="ChEBI" id="CHEBI:57692"/>
    </cofactor>
</comment>
<accession>A0A0R1H4V4</accession>
<dbReference type="SUPFAM" id="SSF56425">
    <property type="entry name" value="Succinate dehydrogenase/fumarate reductase flavoprotein, catalytic domain"/>
    <property type="match status" value="1"/>
</dbReference>
<keyword evidence="6" id="KW-0274">FAD</keyword>
<keyword evidence="11" id="KW-1185">Reference proteome</keyword>
<evidence type="ECO:0000313" key="11">
    <source>
        <dbReference type="Proteomes" id="UP000050909"/>
    </source>
</evidence>
<evidence type="ECO:0000256" key="4">
    <source>
        <dbReference type="ARBA" id="ARBA00015872"/>
    </source>
</evidence>
<name>A0A0R1H4V4_9LACO</name>
<dbReference type="InterPro" id="IPR036188">
    <property type="entry name" value="FAD/NAD-bd_sf"/>
</dbReference>
<dbReference type="EMBL" id="AZCV01000003">
    <property type="protein sequence ID" value="KRK37719.1"/>
    <property type="molecule type" value="Genomic_DNA"/>
</dbReference>
<comment type="catalytic activity">
    <reaction evidence="8">
        <text>dihydrourocanate + A = urocanate + AH2</text>
        <dbReference type="Rhea" id="RHEA:36059"/>
        <dbReference type="ChEBI" id="CHEBI:13193"/>
        <dbReference type="ChEBI" id="CHEBI:17499"/>
        <dbReference type="ChEBI" id="CHEBI:27247"/>
        <dbReference type="ChEBI" id="CHEBI:72991"/>
        <dbReference type="EC" id="1.3.99.33"/>
    </reaction>
</comment>
<evidence type="ECO:0000313" key="10">
    <source>
        <dbReference type="EMBL" id="KRK37719.1"/>
    </source>
</evidence>
<dbReference type="InterPro" id="IPR007329">
    <property type="entry name" value="FMN-bd"/>
</dbReference>
<dbReference type="PANTHER" id="PTHR43400:SF10">
    <property type="entry name" value="3-OXOSTEROID 1-DEHYDROGENASE"/>
    <property type="match status" value="1"/>
</dbReference>
<dbReference type="Pfam" id="PF00890">
    <property type="entry name" value="FAD_binding_2"/>
    <property type="match status" value="1"/>
</dbReference>
<gene>
    <name evidence="10" type="ORF">FC62_GL001048</name>
</gene>
<dbReference type="InterPro" id="IPR050315">
    <property type="entry name" value="FAD-oxidoreductase_2"/>
</dbReference>
<comment type="cofactor">
    <cofactor evidence="1">
        <name>FMN</name>
        <dbReference type="ChEBI" id="CHEBI:58210"/>
    </cofactor>
</comment>
<dbReference type="InterPro" id="IPR003953">
    <property type="entry name" value="FAD-dep_OxRdtase_2_FAD-bd"/>
</dbReference>
<dbReference type="Proteomes" id="UP000050909">
    <property type="component" value="Unassembled WGS sequence"/>
</dbReference>
<evidence type="ECO:0000256" key="5">
    <source>
        <dbReference type="ARBA" id="ARBA00022630"/>
    </source>
</evidence>
<evidence type="ECO:0000259" key="9">
    <source>
        <dbReference type="SMART" id="SM00900"/>
    </source>
</evidence>
<evidence type="ECO:0000256" key="1">
    <source>
        <dbReference type="ARBA" id="ARBA00001917"/>
    </source>
</evidence>
<dbReference type="Gene3D" id="3.90.700.10">
    <property type="entry name" value="Succinate dehydrogenase/fumarate reductase flavoprotein, catalytic domain"/>
    <property type="match status" value="1"/>
</dbReference>
<dbReference type="Gene3D" id="3.50.50.60">
    <property type="entry name" value="FAD/NAD(P)-binding domain"/>
    <property type="match status" value="1"/>
</dbReference>
<evidence type="ECO:0000256" key="7">
    <source>
        <dbReference type="ARBA" id="ARBA00023002"/>
    </source>
</evidence>
<dbReference type="PANTHER" id="PTHR43400">
    <property type="entry name" value="FUMARATE REDUCTASE"/>
    <property type="match status" value="1"/>
</dbReference>
<dbReference type="GO" id="GO:0008202">
    <property type="term" value="P:steroid metabolic process"/>
    <property type="evidence" value="ECO:0007669"/>
    <property type="project" value="UniProtKB-ARBA"/>
</dbReference>
<dbReference type="AlphaFoldDB" id="A0A0R1H4V4"/>
<organism evidence="10 11">
    <name type="scientific">Amylolactobacillus amylotrophicus DSM 20534</name>
    <dbReference type="NCBI Taxonomy" id="1423722"/>
    <lineage>
        <taxon>Bacteria</taxon>
        <taxon>Bacillati</taxon>
        <taxon>Bacillota</taxon>
        <taxon>Bacilli</taxon>
        <taxon>Lactobacillales</taxon>
        <taxon>Lactobacillaceae</taxon>
        <taxon>Amylolactobacillus</taxon>
    </lineage>
</organism>
<dbReference type="Pfam" id="PF04205">
    <property type="entry name" value="FMN_bind"/>
    <property type="match status" value="1"/>
</dbReference>
<dbReference type="RefSeq" id="WP_056947165.1">
    <property type="nucleotide sequence ID" value="NZ_AZCV01000003.1"/>
</dbReference>
<sequence>MTEYRATSKGFHNEITAVVNVEDGKLTSVRAENVSDRTIGAVGIETWLNKANAEGSVEVDAISGASISTGALRSAAQAAFASATGQETDAVSGASQQQVGTKTGRPAPANYPLLKSRVYSKDVNYIGSYDVIVVGSGGAGLAAAATAAENNAQVLVIEKAGIAGGTTNYSGGVLQAAGTKWQKEFTKDESDTPERHEAEYMKTGEGRLYRDLVHDFTQNAPANMEWLAKMGVQWTGVYGHTTIPYATEDFAERIHISDNGGGAGDGIMLTQHLLKYALSLGAQIRYNTAVIGLIEADEHNHAVTGVVVSDGRNLEYLEARRGVVLATASVDQNVELAKDLSPQHYADVSAHRCWSVKTDRGDGIVLGMKLGAAVTGFGGTIDFDARTGNGTNNQIPTIPSIFVNGNGLRFVNEEATYAYVFREIFNEEKKLNKPTYQIFGRNALEEPASPFKSDTIDADIEKGLVVQAESVEDLAEKIGIPATNLKRSIDNWNENVANGRDGEYQRTVGLASISGPYYAYRNTPGNLGAIGGLKINVNCNVLDLFNQPITGLYAAGLNAGGWIGSYYPGSGTAIGGIIHQGRRAAKSILGLN</sequence>
<proteinExistence type="predicted"/>
<keyword evidence="7" id="KW-0560">Oxidoreductase</keyword>
<evidence type="ECO:0000256" key="3">
    <source>
        <dbReference type="ARBA" id="ARBA00013137"/>
    </source>
</evidence>
<reference evidence="10 11" key="1">
    <citation type="journal article" date="2015" name="Genome Announc.">
        <title>Expanding the biotechnology potential of lactobacilli through comparative genomics of 213 strains and associated genera.</title>
        <authorList>
            <person name="Sun Z."/>
            <person name="Harris H.M."/>
            <person name="McCann A."/>
            <person name="Guo C."/>
            <person name="Argimon S."/>
            <person name="Zhang W."/>
            <person name="Yang X."/>
            <person name="Jeffery I.B."/>
            <person name="Cooney J.C."/>
            <person name="Kagawa T.F."/>
            <person name="Liu W."/>
            <person name="Song Y."/>
            <person name="Salvetti E."/>
            <person name="Wrobel A."/>
            <person name="Rasinkangas P."/>
            <person name="Parkhill J."/>
            <person name="Rea M.C."/>
            <person name="O'Sullivan O."/>
            <person name="Ritari J."/>
            <person name="Douillard F.P."/>
            <person name="Paul Ross R."/>
            <person name="Yang R."/>
            <person name="Briner A.E."/>
            <person name="Felis G.E."/>
            <person name="de Vos W.M."/>
            <person name="Barrangou R."/>
            <person name="Klaenhammer T.R."/>
            <person name="Caufield P.W."/>
            <person name="Cui Y."/>
            <person name="Zhang H."/>
            <person name="O'Toole P.W."/>
        </authorList>
    </citation>
    <scope>NUCLEOTIDE SEQUENCE [LARGE SCALE GENOMIC DNA]</scope>
    <source>
        <strain evidence="10 11">DSM 20534</strain>
    </source>
</reference>
<dbReference type="GO" id="GO:0016020">
    <property type="term" value="C:membrane"/>
    <property type="evidence" value="ECO:0007669"/>
    <property type="project" value="InterPro"/>
</dbReference>
<dbReference type="EC" id="1.3.99.33" evidence="3"/>
<keyword evidence="5" id="KW-0285">Flavoprotein</keyword>
<evidence type="ECO:0000256" key="6">
    <source>
        <dbReference type="ARBA" id="ARBA00022827"/>
    </source>
</evidence>